<protein>
    <submittedName>
        <fullName evidence="1">Peptidase</fullName>
    </submittedName>
</protein>
<dbReference type="PANTHER" id="PTHR11733">
    <property type="entry name" value="ZINC METALLOPROTEASE FAMILY M13 NEPRILYSIN-RELATED"/>
    <property type="match status" value="1"/>
</dbReference>
<dbReference type="Gene3D" id="3.40.390.10">
    <property type="entry name" value="Collagenase (Catalytic Domain)"/>
    <property type="match status" value="1"/>
</dbReference>
<dbReference type="EnsemblMetazoa" id="PPA39346.1">
    <property type="protein sequence ID" value="PPA39346.1"/>
    <property type="gene ID" value="WBGene00277715"/>
</dbReference>
<dbReference type="PANTHER" id="PTHR11733:SF208">
    <property type="entry name" value="PEPTIDASE M13 C-TERMINAL DOMAIN-CONTAINING PROTEIN"/>
    <property type="match status" value="1"/>
</dbReference>
<dbReference type="GO" id="GO:0016485">
    <property type="term" value="P:protein processing"/>
    <property type="evidence" value="ECO:0000318"/>
    <property type="project" value="GO_Central"/>
</dbReference>
<dbReference type="Proteomes" id="UP000005239">
    <property type="component" value="Unassembled WGS sequence"/>
</dbReference>
<proteinExistence type="predicted"/>
<dbReference type="Pfam" id="PF01431">
    <property type="entry name" value="Peptidase_M13"/>
    <property type="match status" value="1"/>
</dbReference>
<dbReference type="GO" id="GO:0005886">
    <property type="term" value="C:plasma membrane"/>
    <property type="evidence" value="ECO:0000318"/>
    <property type="project" value="GO_Central"/>
</dbReference>
<dbReference type="PROSITE" id="PS51885">
    <property type="entry name" value="NEPRILYSIN"/>
    <property type="match status" value="1"/>
</dbReference>
<dbReference type="InterPro" id="IPR000718">
    <property type="entry name" value="Peptidase_M13"/>
</dbReference>
<reference evidence="2" key="1">
    <citation type="journal article" date="2008" name="Nat. Genet.">
        <title>The Pristionchus pacificus genome provides a unique perspective on nematode lifestyle and parasitism.</title>
        <authorList>
            <person name="Dieterich C."/>
            <person name="Clifton S.W."/>
            <person name="Schuster L.N."/>
            <person name="Chinwalla A."/>
            <person name="Delehaunty K."/>
            <person name="Dinkelacker I."/>
            <person name="Fulton L."/>
            <person name="Fulton R."/>
            <person name="Godfrey J."/>
            <person name="Minx P."/>
            <person name="Mitreva M."/>
            <person name="Roeseler W."/>
            <person name="Tian H."/>
            <person name="Witte H."/>
            <person name="Yang S.P."/>
            <person name="Wilson R.K."/>
            <person name="Sommer R.J."/>
        </authorList>
    </citation>
    <scope>NUCLEOTIDE SEQUENCE [LARGE SCALE GENOMIC DNA]</scope>
    <source>
        <strain evidence="2">PS312</strain>
    </source>
</reference>
<evidence type="ECO:0000313" key="2">
    <source>
        <dbReference type="Proteomes" id="UP000005239"/>
    </source>
</evidence>
<dbReference type="SUPFAM" id="SSF55486">
    <property type="entry name" value="Metalloproteases ('zincins'), catalytic domain"/>
    <property type="match status" value="1"/>
</dbReference>
<keyword evidence="2" id="KW-1185">Reference proteome</keyword>
<dbReference type="GO" id="GO:0004222">
    <property type="term" value="F:metalloendopeptidase activity"/>
    <property type="evidence" value="ECO:0000318"/>
    <property type="project" value="GO_Central"/>
</dbReference>
<sequence length="459" mass="53797">MALKCFLLLLLFGSVSCDRLKFHLENLVDRNISACDDFYHHVCSQQVDPKEFFIHRSTFMLNEAIDRLHPQVIKHSPIEYDLQHLRDKIIRKEDNNYEKLIRLRCENDIACYKNDHEFYAVKMKIMNKPINSIISSANETIVYTIDTYINETSRIIEELIDYINSPIGLDKNSPFNHSITFHNGIHTRIRLIEFLESNNTFTDFHDIKEIAETMKRKMIDKLNQNLFNATGIHRLDTLLRLNFAYNQLHKKNTKAMNLFIYRIAYNFQWNAFFDSDLKSVTMLAPFMHKSVFQSDALKEPFITYFTVGHELHHSLFSRDTPILLNIYGERLQCIFDHYNRNCSKFAMGACRSGKQTIIEDGPDLESWRTLISLFRDRYNDDELNKSVFGSETTLEQAFFYYVSSAFCANDELRTEEEAKTKKHSAFNIRVNGVLSLLPEFTNAFGCQKGDAMYVEEKDS</sequence>
<reference evidence="1" key="2">
    <citation type="submission" date="2022-06" db="UniProtKB">
        <authorList>
            <consortium name="EnsemblMetazoa"/>
        </authorList>
    </citation>
    <scope>IDENTIFICATION</scope>
    <source>
        <strain evidence="1">PS312</strain>
    </source>
</reference>
<dbReference type="PROSITE" id="PS51257">
    <property type="entry name" value="PROKAR_LIPOPROTEIN"/>
    <property type="match status" value="1"/>
</dbReference>
<dbReference type="InterPro" id="IPR024079">
    <property type="entry name" value="MetalloPept_cat_dom_sf"/>
</dbReference>
<organism evidence="1 2">
    <name type="scientific">Pristionchus pacificus</name>
    <name type="common">Parasitic nematode worm</name>
    <dbReference type="NCBI Taxonomy" id="54126"/>
    <lineage>
        <taxon>Eukaryota</taxon>
        <taxon>Metazoa</taxon>
        <taxon>Ecdysozoa</taxon>
        <taxon>Nematoda</taxon>
        <taxon>Chromadorea</taxon>
        <taxon>Rhabditida</taxon>
        <taxon>Rhabditina</taxon>
        <taxon>Diplogasteromorpha</taxon>
        <taxon>Diplogasteroidea</taxon>
        <taxon>Neodiplogasteridae</taxon>
        <taxon>Pristionchus</taxon>
    </lineage>
</organism>
<gene>
    <name evidence="1" type="primary">WBGene00277715</name>
</gene>
<dbReference type="InterPro" id="IPR018497">
    <property type="entry name" value="Peptidase_M13_C"/>
</dbReference>
<name>A0A2A6BJQ4_PRIPA</name>
<accession>A0A8R1YW39</accession>
<dbReference type="AlphaFoldDB" id="A0A2A6BJQ4"/>
<dbReference type="OrthoDB" id="5799049at2759"/>
<evidence type="ECO:0000313" key="1">
    <source>
        <dbReference type="EnsemblMetazoa" id="PPA39346.1"/>
    </source>
</evidence>
<accession>A0A2A6BJQ4</accession>